<dbReference type="AlphaFoldDB" id="A0A943UYU8"/>
<dbReference type="InterPro" id="IPR002575">
    <property type="entry name" value="Aminoglycoside_PTrfase"/>
</dbReference>
<dbReference type="GO" id="GO:0004305">
    <property type="term" value="F:ethanolamine kinase activity"/>
    <property type="evidence" value="ECO:0007669"/>
    <property type="project" value="TreeGrafter"/>
</dbReference>
<dbReference type="PANTHER" id="PTHR22603">
    <property type="entry name" value="CHOLINE/ETHANOALAMINE KINASE"/>
    <property type="match status" value="1"/>
</dbReference>
<feature type="domain" description="Aminoglycoside phosphotransferase" evidence="1">
    <location>
        <begin position="185"/>
        <end position="315"/>
    </location>
</feature>
<dbReference type="GO" id="GO:0006646">
    <property type="term" value="P:phosphatidylethanolamine biosynthetic process"/>
    <property type="evidence" value="ECO:0007669"/>
    <property type="project" value="TreeGrafter"/>
</dbReference>
<evidence type="ECO:0000259" key="1">
    <source>
        <dbReference type="Pfam" id="PF01636"/>
    </source>
</evidence>
<dbReference type="Gene3D" id="3.90.1200.10">
    <property type="match status" value="1"/>
</dbReference>
<feature type="non-terminal residue" evidence="2">
    <location>
        <position position="1"/>
    </location>
</feature>
<protein>
    <submittedName>
        <fullName evidence="2">Phosphotransferase</fullName>
    </submittedName>
</protein>
<dbReference type="PANTHER" id="PTHR22603:SF66">
    <property type="entry name" value="ETHANOLAMINE KINASE"/>
    <property type="match status" value="1"/>
</dbReference>
<reference evidence="2" key="1">
    <citation type="submission" date="2021-02" db="EMBL/GenBank/DDBJ databases">
        <title>Infant gut strain persistence is associated with maternal origin, phylogeny, and functional potential including surface adhesion and iron acquisition.</title>
        <authorList>
            <person name="Lou Y.C."/>
        </authorList>
    </citation>
    <scope>NUCLEOTIDE SEQUENCE</scope>
    <source>
        <strain evidence="2">L2_039_000G1_dasL2_039_000G1_concoct_11</strain>
    </source>
</reference>
<accession>A0A943UYU8</accession>
<dbReference type="InterPro" id="IPR011009">
    <property type="entry name" value="Kinase-like_dom_sf"/>
</dbReference>
<comment type="caution">
    <text evidence="2">The sequence shown here is derived from an EMBL/GenBank/DDBJ whole genome shotgun (WGS) entry which is preliminary data.</text>
</comment>
<dbReference type="Gene3D" id="3.30.200.20">
    <property type="entry name" value="Phosphorylase Kinase, domain 1"/>
    <property type="match status" value="1"/>
</dbReference>
<name>A0A943UYU8_9ACTN</name>
<evidence type="ECO:0000313" key="3">
    <source>
        <dbReference type="Proteomes" id="UP000727506"/>
    </source>
</evidence>
<dbReference type="EMBL" id="JAGZSV010000197">
    <property type="protein sequence ID" value="MBS6941472.1"/>
    <property type="molecule type" value="Genomic_DNA"/>
</dbReference>
<gene>
    <name evidence="2" type="ORF">KH142_08410</name>
</gene>
<dbReference type="Pfam" id="PF01636">
    <property type="entry name" value="APH"/>
    <property type="match status" value="1"/>
</dbReference>
<dbReference type="Proteomes" id="UP000727506">
    <property type="component" value="Unassembled WGS sequence"/>
</dbReference>
<dbReference type="SUPFAM" id="SSF56112">
    <property type="entry name" value="Protein kinase-like (PK-like)"/>
    <property type="match status" value="1"/>
</dbReference>
<sequence length="395" mass="45916">EADADGRIESVRIGGRDAQIMMGHVYFDRAFSRSFVRILEEEYDLPATADKLWEQIYVDHIDEFDMAIRPYAEGVINEFDSLDELRDFDPYFLRNVDSEVFDNIVAVLGCTMDEIHDVYPLKQGLTNLSCHFSVGDDEYVYRHPGAGTEMIVDREAELVAQSLAKKLGLDDTYLFEDPLRGWKISRFIPNARQLDPHDRDQVERAMKMARMLHDSSMETQRSFDFYDEACTYLSLLEEAKGKVDIAGFSEMAKQAARLKLHIDADQARRCLTHNDFFALNFLIDEQDKMYLIDWEYSGMSDYASDFGTFTVCCELDFDQAKEALGFYFGRTPSFEELRHNFAHVAMAGWCWYVWSLFKESQGECVGEWLYVYYRYAAEYLERVLSWYEDGEGESA</sequence>
<dbReference type="CDD" id="cd05151">
    <property type="entry name" value="ChoK-like"/>
    <property type="match status" value="1"/>
</dbReference>
<organism evidence="2 3">
    <name type="scientific">Slackia piriformis</name>
    <dbReference type="NCBI Taxonomy" id="626934"/>
    <lineage>
        <taxon>Bacteria</taxon>
        <taxon>Bacillati</taxon>
        <taxon>Actinomycetota</taxon>
        <taxon>Coriobacteriia</taxon>
        <taxon>Eggerthellales</taxon>
        <taxon>Eggerthellaceae</taxon>
        <taxon>Slackia</taxon>
    </lineage>
</organism>
<dbReference type="GO" id="GO:0005737">
    <property type="term" value="C:cytoplasm"/>
    <property type="evidence" value="ECO:0007669"/>
    <property type="project" value="TreeGrafter"/>
</dbReference>
<proteinExistence type="predicted"/>
<evidence type="ECO:0000313" key="2">
    <source>
        <dbReference type="EMBL" id="MBS6941472.1"/>
    </source>
</evidence>